<evidence type="ECO:0000313" key="6">
    <source>
        <dbReference type="Proteomes" id="UP000223571"/>
    </source>
</evidence>
<reference evidence="5 6" key="1">
    <citation type="journal article" date="2016" name="Environ. Microbiol.">
        <title>Genomic diversification of marine cyanophages into stable ecotypes.</title>
        <authorList>
            <person name="Marston M.F."/>
            <person name="Martiny J.B."/>
        </authorList>
    </citation>
    <scope>NUCLEOTIDE SEQUENCE [LARGE SCALE GENOMIC DNA]</scope>
    <source>
        <strain evidence="1">ES_42_0910</strain>
        <strain evidence="2">Np_20_0711</strain>
        <strain evidence="3">Np_42_0711</strain>
        <strain evidence="4">Sn_13_0910</strain>
    </source>
</reference>
<organism evidence="4 6">
    <name type="scientific">Cyanophage S-RIM44</name>
    <dbReference type="NCBI Taxonomy" id="1278485"/>
    <lineage>
        <taxon>Viruses</taxon>
        <taxon>Duplodnaviria</taxon>
        <taxon>Heunggongvirae</taxon>
        <taxon>Uroviricota</taxon>
        <taxon>Caudoviricetes</taxon>
        <taxon>Pantevenvirales</taxon>
        <taxon>Kyanoviridae</taxon>
        <taxon>Vellamovirus</taxon>
        <taxon>Vellamovirus rhodeisland44</taxon>
    </lineage>
</organism>
<evidence type="ECO:0000313" key="3">
    <source>
        <dbReference type="EMBL" id="AOO12292.1"/>
    </source>
</evidence>
<name>A0A1D7SGJ4_9CAUD</name>
<evidence type="ECO:0000313" key="4">
    <source>
        <dbReference type="EMBL" id="AOO12757.1"/>
    </source>
</evidence>
<dbReference type="EMBL" id="KX349293">
    <property type="protein sequence ID" value="AOO12056.1"/>
    <property type="molecule type" value="Genomic_DNA"/>
</dbReference>
<dbReference type="EMBL" id="KX349294">
    <property type="protein sequence ID" value="AOO12292.1"/>
    <property type="molecule type" value="Genomic_DNA"/>
</dbReference>
<gene>
    <name evidence="1" type="ORF">ES420910_110</name>
    <name evidence="2" type="ORF">Np200711_110</name>
    <name evidence="3" type="ORF">Np420711_110</name>
    <name evidence="4" type="ORF">Sn130910_110</name>
</gene>
<evidence type="ECO:0000313" key="1">
    <source>
        <dbReference type="EMBL" id="AOO11591.1"/>
    </source>
</evidence>
<protein>
    <submittedName>
        <fullName evidence="4">Uncharacterized protein</fullName>
    </submittedName>
</protein>
<sequence>MSTETEEKKDLKTLDEVWDTFSERLADARVALINKREEIEKQTEISTRIDLTEHHDLQIMVHKLEAALETLNVVRVECLGLESLINYEV</sequence>
<keyword evidence="5" id="KW-1185">Reference proteome</keyword>
<evidence type="ECO:0000313" key="2">
    <source>
        <dbReference type="EMBL" id="AOO12056.1"/>
    </source>
</evidence>
<evidence type="ECO:0000313" key="5">
    <source>
        <dbReference type="Proteomes" id="UP000221709"/>
    </source>
</evidence>
<dbReference type="EMBL" id="KX349291">
    <property type="protein sequence ID" value="AOO11591.1"/>
    <property type="molecule type" value="Genomic_DNA"/>
</dbReference>
<accession>A0A1D7SGJ4</accession>
<proteinExistence type="predicted"/>
<dbReference type="Proteomes" id="UP000223571">
    <property type="component" value="Segment"/>
</dbReference>
<dbReference type="EMBL" id="KX349296">
    <property type="protein sequence ID" value="AOO12757.1"/>
    <property type="molecule type" value="Genomic_DNA"/>
</dbReference>
<dbReference type="Proteomes" id="UP000225178">
    <property type="component" value="Segment"/>
</dbReference>
<dbReference type="Proteomes" id="UP000226130">
    <property type="component" value="Segment"/>
</dbReference>
<dbReference type="Proteomes" id="UP000221709">
    <property type="component" value="Segment"/>
</dbReference>